<reference evidence="3" key="1">
    <citation type="journal article" date="2014" name="Proc. Natl. Acad. Sci. U.S.A.">
        <title>Extensive sampling of basidiomycete genomes demonstrates inadequacy of the white-rot/brown-rot paradigm for wood decay fungi.</title>
        <authorList>
            <person name="Riley R."/>
            <person name="Salamov A.A."/>
            <person name="Brown D.W."/>
            <person name="Nagy L.G."/>
            <person name="Floudas D."/>
            <person name="Held B.W."/>
            <person name="Levasseur A."/>
            <person name="Lombard V."/>
            <person name="Morin E."/>
            <person name="Otillar R."/>
            <person name="Lindquist E.A."/>
            <person name="Sun H."/>
            <person name="LaButti K.M."/>
            <person name="Schmutz J."/>
            <person name="Jabbour D."/>
            <person name="Luo H."/>
            <person name="Baker S.E."/>
            <person name="Pisabarro A.G."/>
            <person name="Walton J.D."/>
            <person name="Blanchette R.A."/>
            <person name="Henrissat B."/>
            <person name="Martin F."/>
            <person name="Cullen D."/>
            <person name="Hibbett D.S."/>
            <person name="Grigoriev I.V."/>
        </authorList>
    </citation>
    <scope>NUCLEOTIDE SEQUENCE [LARGE SCALE GENOMIC DNA]</scope>
    <source>
        <strain evidence="3">CBS 339.88</strain>
    </source>
</reference>
<evidence type="ECO:0000256" key="1">
    <source>
        <dbReference type="SAM" id="MobiDB-lite"/>
    </source>
</evidence>
<feature type="compositionally biased region" description="Polar residues" evidence="1">
    <location>
        <begin position="231"/>
        <end position="243"/>
    </location>
</feature>
<protein>
    <submittedName>
        <fullName evidence="2">Uncharacterized protein</fullName>
    </submittedName>
</protein>
<dbReference type="AlphaFoldDB" id="A0A067SMM1"/>
<accession>A0A067SMM1</accession>
<dbReference type="STRING" id="685588.A0A067SMM1"/>
<feature type="region of interest" description="Disordered" evidence="1">
    <location>
        <begin position="193"/>
        <end position="255"/>
    </location>
</feature>
<feature type="region of interest" description="Disordered" evidence="1">
    <location>
        <begin position="87"/>
        <end position="147"/>
    </location>
</feature>
<feature type="compositionally biased region" description="Low complexity" evidence="1">
    <location>
        <begin position="313"/>
        <end position="326"/>
    </location>
</feature>
<evidence type="ECO:0000313" key="2">
    <source>
        <dbReference type="EMBL" id="KDR71287.1"/>
    </source>
</evidence>
<feature type="compositionally biased region" description="Basic residues" evidence="1">
    <location>
        <begin position="89"/>
        <end position="104"/>
    </location>
</feature>
<name>A0A067SMM1_GALM3</name>
<feature type="compositionally biased region" description="Polar residues" evidence="1">
    <location>
        <begin position="137"/>
        <end position="147"/>
    </location>
</feature>
<dbReference type="Proteomes" id="UP000027222">
    <property type="component" value="Unassembled WGS sequence"/>
</dbReference>
<gene>
    <name evidence="2" type="ORF">GALMADRAFT_143983</name>
</gene>
<proteinExistence type="predicted"/>
<evidence type="ECO:0000313" key="3">
    <source>
        <dbReference type="Proteomes" id="UP000027222"/>
    </source>
</evidence>
<feature type="compositionally biased region" description="Low complexity" evidence="1">
    <location>
        <begin position="197"/>
        <end position="221"/>
    </location>
</feature>
<sequence length="343" mass="38080">MTEYDYSPDAIERHLAKQAQIADWVERTKYHEPVNPFVPIPGEHTPSEAYNAPTLAYQPTPQYPYQFQQPQPTFYATPQGVISPTYSLSKRHHDRHERHHRSSHHASGSKSLRPSPHTATSALPMSTSQMYPPPIQRSASTPPSMTVLNPNGMIVPIAMTTPQSYFGYPAQQHQFFQPRALVYPSPYLTSPPVNAQTYSGTSSHTNTHSHSYSRSRPSSSRRSSRSVDRSYQPQMNYSVQSPPLLSPPYGQAYQPSSNQSVVVPINGGAGGYVVVPAGQNVQVVPPQSDYSSHQYYRRDYDSDSESDPGGGSSFFSGLSLKGLGRSLKGRSRSSKKRGRRDSH</sequence>
<dbReference type="OrthoDB" id="2976199at2759"/>
<keyword evidence="3" id="KW-1185">Reference proteome</keyword>
<feature type="compositionally biased region" description="Low complexity" evidence="1">
    <location>
        <begin position="283"/>
        <end position="294"/>
    </location>
</feature>
<dbReference type="EMBL" id="KL142393">
    <property type="protein sequence ID" value="KDR71287.1"/>
    <property type="molecule type" value="Genomic_DNA"/>
</dbReference>
<feature type="compositionally biased region" description="Polar residues" evidence="1">
    <location>
        <begin position="117"/>
        <end position="130"/>
    </location>
</feature>
<dbReference type="HOGENOM" id="CLU_069654_0_0_1"/>
<feature type="region of interest" description="Disordered" evidence="1">
    <location>
        <begin position="283"/>
        <end position="343"/>
    </location>
</feature>
<organism evidence="2 3">
    <name type="scientific">Galerina marginata (strain CBS 339.88)</name>
    <dbReference type="NCBI Taxonomy" id="685588"/>
    <lineage>
        <taxon>Eukaryota</taxon>
        <taxon>Fungi</taxon>
        <taxon>Dikarya</taxon>
        <taxon>Basidiomycota</taxon>
        <taxon>Agaricomycotina</taxon>
        <taxon>Agaricomycetes</taxon>
        <taxon>Agaricomycetidae</taxon>
        <taxon>Agaricales</taxon>
        <taxon>Agaricineae</taxon>
        <taxon>Strophariaceae</taxon>
        <taxon>Galerina</taxon>
    </lineage>
</organism>
<feature type="compositionally biased region" description="Basic residues" evidence="1">
    <location>
        <begin position="327"/>
        <end position="343"/>
    </location>
</feature>